<keyword evidence="1" id="KW-0732">Signal</keyword>
<evidence type="ECO:0000313" key="2">
    <source>
        <dbReference type="EMBL" id="KOO68973.1"/>
    </source>
</evidence>
<protein>
    <recommendedName>
        <fullName evidence="4">Secretion protein</fullName>
    </recommendedName>
</protein>
<sequence>MKRMHFIILSCLLAQNAFSAVDGAKDDVGVLLPQVEKPVVSVLSDSYPITRADNQPAYSYPDGLSRLGTYSSENQPVCNYLSPNRLTNGNYFLWAPTGKPVTYISNVSGASAYNWSLPGTSEETSATESATATYTKLGHYAFPSLEVTDASGKKSTYQAEGELLVSGKAEISTANCRKWNETYQLGYLPLNGGSAGYLGGTNSAGLKGYGNLFMTAHGNAHITGVNVYFAFKPTKYPADAKLMLRVWYPMESEGNMEFTGLPLEVVELPVSEIRDAYEGEFPIKNVAVGEFRFEQPLQIWDKPLFFVTVEGFGDDPSESDIVMLTEVMGQDIPEEQMTSMLAHNSFVNYNDMGYNMPVNYFGAAPGASFMICPIVDNKDGDATGITPSLVSGCETRLQVSSLNLTIGNDDATSVSVVNAAGMKVCERNMVKGQDVSLTLPGAGLYLVQVFRDGKQIDVKKVLVNK</sequence>
<feature type="signal peptide" evidence="1">
    <location>
        <begin position="1"/>
        <end position="19"/>
    </location>
</feature>
<reference evidence="2 3" key="1">
    <citation type="submission" date="2015-06" db="EMBL/GenBank/DDBJ databases">
        <title>Prevotella sp. 109, sp. nov., a novel member of the family Prevotellaceae isolated from human faeces.</title>
        <authorList>
            <person name="Shkoporov A.N."/>
            <person name="Chaplin A.V."/>
            <person name="Kafarskaia L.I."/>
            <person name="Efimov B.A."/>
        </authorList>
    </citation>
    <scope>NUCLEOTIDE SEQUENCE [LARGE SCALE GENOMIC DNA]</scope>
    <source>
        <strain evidence="2 3">109</strain>
    </source>
</reference>
<dbReference type="OrthoDB" id="1489094at2"/>
<accession>A0A8E1QYB6</accession>
<evidence type="ECO:0008006" key="4">
    <source>
        <dbReference type="Google" id="ProtNLM"/>
    </source>
</evidence>
<name>A0A8E1QYB6_9BACT</name>
<evidence type="ECO:0000313" key="3">
    <source>
        <dbReference type="Proteomes" id="UP000036951"/>
    </source>
</evidence>
<dbReference type="EMBL" id="LFQU01000006">
    <property type="protein sequence ID" value="KOO68973.1"/>
    <property type="molecule type" value="Genomic_DNA"/>
</dbReference>
<proteinExistence type="predicted"/>
<evidence type="ECO:0000256" key="1">
    <source>
        <dbReference type="SAM" id="SignalP"/>
    </source>
</evidence>
<comment type="caution">
    <text evidence="2">The sequence shown here is derived from an EMBL/GenBank/DDBJ whole genome shotgun (WGS) entry which is preliminary data.</text>
</comment>
<dbReference type="AlphaFoldDB" id="A0A8E1QYB6"/>
<keyword evidence="3" id="KW-1185">Reference proteome</keyword>
<organism evidence="2 3">
    <name type="scientific">Xylanibacter rarus</name>
    <dbReference type="NCBI Taxonomy" id="1676614"/>
    <lineage>
        <taxon>Bacteria</taxon>
        <taxon>Pseudomonadati</taxon>
        <taxon>Bacteroidota</taxon>
        <taxon>Bacteroidia</taxon>
        <taxon>Bacteroidales</taxon>
        <taxon>Prevotellaceae</taxon>
        <taxon>Xylanibacter</taxon>
    </lineage>
</organism>
<dbReference type="RefSeq" id="WP_053397935.1">
    <property type="nucleotide sequence ID" value="NZ_LFQU01000006.1"/>
</dbReference>
<feature type="chain" id="PRO_5033993458" description="Secretion protein" evidence="1">
    <location>
        <begin position="20"/>
        <end position="465"/>
    </location>
</feature>
<gene>
    <name evidence="2" type="ORF">ACU52_04685</name>
</gene>
<dbReference type="Proteomes" id="UP000036951">
    <property type="component" value="Unassembled WGS sequence"/>
</dbReference>